<dbReference type="OrthoDB" id="47603at2"/>
<gene>
    <name evidence="2" type="ORF">CDQ84_06840</name>
</gene>
<proteinExistence type="predicted"/>
<dbReference type="Pfam" id="PF07009">
    <property type="entry name" value="NusG_II"/>
    <property type="match status" value="1"/>
</dbReference>
<accession>A0A2K2FNN1</accession>
<keyword evidence="1" id="KW-0812">Transmembrane</keyword>
<evidence type="ECO:0000313" key="2">
    <source>
        <dbReference type="EMBL" id="PNU00389.1"/>
    </source>
</evidence>
<protein>
    <submittedName>
        <fullName evidence="2">Uncharacterized protein</fullName>
    </submittedName>
</protein>
<evidence type="ECO:0000256" key="1">
    <source>
        <dbReference type="SAM" id="Phobius"/>
    </source>
</evidence>
<dbReference type="Gene3D" id="2.60.320.10">
    <property type="entry name" value="N-utilization substance G protein NusG, insert domain"/>
    <property type="match status" value="1"/>
</dbReference>
<evidence type="ECO:0000313" key="3">
    <source>
        <dbReference type="Proteomes" id="UP000236151"/>
    </source>
</evidence>
<dbReference type="KEGG" id="cthd:CDO33_13750"/>
<keyword evidence="1" id="KW-0472">Membrane</keyword>
<dbReference type="CDD" id="cd09846">
    <property type="entry name" value="DUF1312"/>
    <property type="match status" value="1"/>
</dbReference>
<keyword evidence="3" id="KW-1185">Reference proteome</keyword>
<sequence length="139" mass="15782">MKKKSLCLMNVFTSYDVILIALILIITIVLYGVFTRNHKKSPDDVVVVQRKGAVLLQLTQDDLNKNGIYDFEFDGEIGYIEVKERKVRMLPMDRTICPQAICSNTGWIDGYPKTIVCMPNQIIVSFKSDSNSQVDVISF</sequence>
<dbReference type="EMBL" id="NIOJ01000012">
    <property type="protein sequence ID" value="PNU00389.1"/>
    <property type="molecule type" value="Genomic_DNA"/>
</dbReference>
<dbReference type="Proteomes" id="UP000236151">
    <property type="component" value="Unassembled WGS sequence"/>
</dbReference>
<dbReference type="RefSeq" id="WP_103080976.1">
    <property type="nucleotide sequence ID" value="NZ_CP021850.1"/>
</dbReference>
<comment type="caution">
    <text evidence="2">The sequence shown here is derived from an EMBL/GenBank/DDBJ whole genome shotgun (WGS) entry which is preliminary data.</text>
</comment>
<dbReference type="InterPro" id="IPR038690">
    <property type="entry name" value="NusG_2_sf"/>
</dbReference>
<feature type="transmembrane region" description="Helical" evidence="1">
    <location>
        <begin position="12"/>
        <end position="34"/>
    </location>
</feature>
<name>A0A2K2FNN1_9CLOT</name>
<dbReference type="AlphaFoldDB" id="A0A2K2FNN1"/>
<organism evidence="2 3">
    <name type="scientific">Clostridium thermosuccinogenes</name>
    <dbReference type="NCBI Taxonomy" id="84032"/>
    <lineage>
        <taxon>Bacteria</taxon>
        <taxon>Bacillati</taxon>
        <taxon>Bacillota</taxon>
        <taxon>Clostridia</taxon>
        <taxon>Eubacteriales</taxon>
        <taxon>Clostridiaceae</taxon>
        <taxon>Clostridium</taxon>
    </lineage>
</organism>
<reference evidence="2 3" key="1">
    <citation type="submission" date="2017-06" db="EMBL/GenBank/DDBJ databases">
        <title>Investigating the central metabolism of Clostridium thermosuccinogenes.</title>
        <authorList>
            <person name="Koendjbiharie J.G."/>
            <person name="van Kranenburg R."/>
        </authorList>
    </citation>
    <scope>NUCLEOTIDE SEQUENCE [LARGE SCALE GENOMIC DNA]</scope>
    <source>
        <strain evidence="2 3">DSM 5806</strain>
    </source>
</reference>
<keyword evidence="1" id="KW-1133">Transmembrane helix</keyword>